<evidence type="ECO:0000313" key="12">
    <source>
        <dbReference type="Proteomes" id="UP000198575"/>
    </source>
</evidence>
<accession>A0A1I4W1T3</accession>
<feature type="domain" description="CBS" evidence="10">
    <location>
        <begin position="148"/>
        <end position="204"/>
    </location>
</feature>
<keyword evidence="7 9" id="KW-0472">Membrane</keyword>
<evidence type="ECO:0000256" key="6">
    <source>
        <dbReference type="ARBA" id="ARBA00022989"/>
    </source>
</evidence>
<sequence length="400" mass="43148">MHDQAPLLDELRNMDAEAAARRLASQPDNSIAAHLHAMGPGRGLAVLDRFGPERRTRIAFAAGHGTGEQWLSSRNWPEGSVGRLMEQAPAAFSGEARVATVLEELRPVASRSLVTYVFVVDDSHHLTGVVTFREMVFADPDQRLEEIMVPHPFSLQPETDVVVAMREVVRRHYPVYPVCDADGRLIGVVRGSVLFEEQAFEISAQAGSMVGVEKEERLSTSWGRSLRFRHPWLQLNLLATFITAAVVSAFQGTINQVVLLAVFLPVLSDQCNNTGCQALAVTLRGMTFGDLKPGQGWRLIAKEAWLGMLNGSMTGVLGGLAMYALAAHQGNPDALTLAFITWLAMAASCGIAGIVGAGVPQVLRQIGADPATASSIFLTKATDIVSLAMFLGLAAWLVVR</sequence>
<dbReference type="InterPro" id="IPR046342">
    <property type="entry name" value="CBS_dom_sf"/>
</dbReference>
<dbReference type="Gene3D" id="1.10.357.20">
    <property type="entry name" value="SLC41 divalent cation transporters, integral membrane domain"/>
    <property type="match status" value="1"/>
</dbReference>
<dbReference type="RefSeq" id="WP_092405106.1">
    <property type="nucleotide sequence ID" value="NZ_FOVF01000003.1"/>
</dbReference>
<dbReference type="GO" id="GO:0008324">
    <property type="term" value="F:monoatomic cation transmembrane transporter activity"/>
    <property type="evidence" value="ECO:0007669"/>
    <property type="project" value="InterPro"/>
</dbReference>
<organism evidence="11 12">
    <name type="scientific">Dokdonella immobilis</name>
    <dbReference type="NCBI Taxonomy" id="578942"/>
    <lineage>
        <taxon>Bacteria</taxon>
        <taxon>Pseudomonadati</taxon>
        <taxon>Pseudomonadota</taxon>
        <taxon>Gammaproteobacteria</taxon>
        <taxon>Lysobacterales</taxon>
        <taxon>Rhodanobacteraceae</taxon>
        <taxon>Dokdonella</taxon>
    </lineage>
</organism>
<feature type="transmembrane region" description="Helical" evidence="9">
    <location>
        <begin position="337"/>
        <end position="357"/>
    </location>
</feature>
<evidence type="ECO:0000256" key="9">
    <source>
        <dbReference type="SAM" id="Phobius"/>
    </source>
</evidence>
<dbReference type="InterPro" id="IPR036739">
    <property type="entry name" value="SLC41_membr_dom_sf"/>
</dbReference>
<dbReference type="STRING" id="578942.SAMN05216289_103261"/>
<feature type="transmembrane region" description="Helical" evidence="9">
    <location>
        <begin position="377"/>
        <end position="399"/>
    </location>
</feature>
<proteinExistence type="inferred from homology"/>
<dbReference type="GO" id="GO:0016020">
    <property type="term" value="C:membrane"/>
    <property type="evidence" value="ECO:0007669"/>
    <property type="project" value="UniProtKB-SubCell"/>
</dbReference>
<keyword evidence="6 9" id="KW-1133">Transmembrane helix</keyword>
<keyword evidence="8" id="KW-0129">CBS domain</keyword>
<feature type="transmembrane region" description="Helical" evidence="9">
    <location>
        <begin position="232"/>
        <end position="254"/>
    </location>
</feature>
<dbReference type="Proteomes" id="UP000198575">
    <property type="component" value="Unassembled WGS sequence"/>
</dbReference>
<dbReference type="Gene3D" id="3.10.580.10">
    <property type="entry name" value="CBS-domain"/>
    <property type="match status" value="1"/>
</dbReference>
<comment type="subcellular location">
    <subcellularLocation>
        <location evidence="1">Membrane</location>
        <topology evidence="1">Multi-pass membrane protein</topology>
    </subcellularLocation>
</comment>
<keyword evidence="3" id="KW-0813">Transport</keyword>
<evidence type="ECO:0000256" key="2">
    <source>
        <dbReference type="ARBA" id="ARBA00009749"/>
    </source>
</evidence>
<evidence type="ECO:0000256" key="5">
    <source>
        <dbReference type="ARBA" id="ARBA00022842"/>
    </source>
</evidence>
<feature type="domain" description="CBS" evidence="10">
    <location>
        <begin position="85"/>
        <end position="146"/>
    </location>
</feature>
<dbReference type="PROSITE" id="PS51371">
    <property type="entry name" value="CBS"/>
    <property type="match status" value="2"/>
</dbReference>
<dbReference type="InterPro" id="IPR000644">
    <property type="entry name" value="CBS_dom"/>
</dbReference>
<evidence type="ECO:0000313" key="11">
    <source>
        <dbReference type="EMBL" id="SFN07307.1"/>
    </source>
</evidence>
<keyword evidence="5" id="KW-0460">Magnesium</keyword>
<evidence type="ECO:0000256" key="4">
    <source>
        <dbReference type="ARBA" id="ARBA00022692"/>
    </source>
</evidence>
<evidence type="ECO:0000256" key="3">
    <source>
        <dbReference type="ARBA" id="ARBA00022448"/>
    </source>
</evidence>
<dbReference type="SUPFAM" id="SSF161093">
    <property type="entry name" value="MgtE membrane domain-like"/>
    <property type="match status" value="1"/>
</dbReference>
<dbReference type="PANTHER" id="PTHR41394:SF5">
    <property type="entry name" value="SLC41A_MGTE INTEGRAL MEMBRANE DOMAIN-CONTAINING PROTEIN"/>
    <property type="match status" value="1"/>
</dbReference>
<evidence type="ECO:0000259" key="10">
    <source>
        <dbReference type="PROSITE" id="PS51371"/>
    </source>
</evidence>
<dbReference type="OrthoDB" id="9790355at2"/>
<evidence type="ECO:0000256" key="8">
    <source>
        <dbReference type="PROSITE-ProRule" id="PRU00703"/>
    </source>
</evidence>
<dbReference type="InterPro" id="IPR006667">
    <property type="entry name" value="SLC41_membr_dom"/>
</dbReference>
<dbReference type="Pfam" id="PF01769">
    <property type="entry name" value="MgtE"/>
    <property type="match status" value="1"/>
</dbReference>
<keyword evidence="4 9" id="KW-0812">Transmembrane</keyword>
<dbReference type="SUPFAM" id="SSF54631">
    <property type="entry name" value="CBS-domain pair"/>
    <property type="match status" value="1"/>
</dbReference>
<evidence type="ECO:0000256" key="7">
    <source>
        <dbReference type="ARBA" id="ARBA00023136"/>
    </source>
</evidence>
<name>A0A1I4W1T3_9GAMM</name>
<protein>
    <submittedName>
        <fullName evidence="11">Magnesium transporter</fullName>
    </submittedName>
</protein>
<keyword evidence="12" id="KW-1185">Reference proteome</keyword>
<feature type="transmembrane region" description="Helical" evidence="9">
    <location>
        <begin position="304"/>
        <end position="325"/>
    </location>
</feature>
<comment type="similarity">
    <text evidence="2">Belongs to the SLC41A transporter family.</text>
</comment>
<gene>
    <name evidence="11" type="ORF">SAMN05216289_103261</name>
</gene>
<dbReference type="AlphaFoldDB" id="A0A1I4W1T3"/>
<dbReference type="EMBL" id="FOVF01000003">
    <property type="protein sequence ID" value="SFN07307.1"/>
    <property type="molecule type" value="Genomic_DNA"/>
</dbReference>
<evidence type="ECO:0000256" key="1">
    <source>
        <dbReference type="ARBA" id="ARBA00004141"/>
    </source>
</evidence>
<dbReference type="Pfam" id="PF00571">
    <property type="entry name" value="CBS"/>
    <property type="match status" value="2"/>
</dbReference>
<dbReference type="PANTHER" id="PTHR41394">
    <property type="entry name" value="MAGNESIUM TRANSPORTER MGTE"/>
    <property type="match status" value="1"/>
</dbReference>
<reference evidence="11 12" key="1">
    <citation type="submission" date="2016-10" db="EMBL/GenBank/DDBJ databases">
        <authorList>
            <person name="de Groot N.N."/>
        </authorList>
    </citation>
    <scope>NUCLEOTIDE SEQUENCE [LARGE SCALE GENOMIC DNA]</scope>
    <source>
        <strain evidence="11 12">CGMCC 1.7659</strain>
    </source>
</reference>